<keyword evidence="5" id="KW-0418">Kinase</keyword>
<dbReference type="Gene3D" id="3.30.200.20">
    <property type="entry name" value="Phosphorylase Kinase, domain 1"/>
    <property type="match status" value="1"/>
</dbReference>
<dbReference type="KEGG" id="tet:TTHERM_01001450"/>
<feature type="compositionally biased region" description="Acidic residues" evidence="3">
    <location>
        <begin position="416"/>
        <end position="427"/>
    </location>
</feature>
<feature type="compositionally biased region" description="Basic and acidic residues" evidence="3">
    <location>
        <begin position="395"/>
        <end position="415"/>
    </location>
</feature>
<dbReference type="Pfam" id="PF00069">
    <property type="entry name" value="Pkinase"/>
    <property type="match status" value="1"/>
</dbReference>
<dbReference type="InterPro" id="IPR011009">
    <property type="entry name" value="Kinase-like_dom_sf"/>
</dbReference>
<dbReference type="SMART" id="SM00220">
    <property type="entry name" value="S_TKc"/>
    <property type="match status" value="1"/>
</dbReference>
<evidence type="ECO:0000313" key="5">
    <source>
        <dbReference type="EMBL" id="EAS07252.2"/>
    </source>
</evidence>
<dbReference type="SUPFAM" id="SSF56112">
    <property type="entry name" value="Protein kinase-like (PK-like)"/>
    <property type="match status" value="1"/>
</dbReference>
<dbReference type="InParanoid" id="Q24HH9"/>
<comment type="similarity">
    <text evidence="1">Belongs to the protein kinase superfamily. STE Ser/Thr protein kinase family. STE20 subfamily.</text>
</comment>
<keyword evidence="5" id="KW-0808">Transferase</keyword>
<reference evidence="6" key="1">
    <citation type="journal article" date="2006" name="PLoS Biol.">
        <title>Macronuclear genome sequence of the ciliate Tetrahymena thermophila, a model eukaryote.</title>
        <authorList>
            <person name="Eisen J.A."/>
            <person name="Coyne R.S."/>
            <person name="Wu M."/>
            <person name="Wu D."/>
            <person name="Thiagarajan M."/>
            <person name="Wortman J.R."/>
            <person name="Badger J.H."/>
            <person name="Ren Q."/>
            <person name="Amedeo P."/>
            <person name="Jones K.M."/>
            <person name="Tallon L.J."/>
            <person name="Delcher A.L."/>
            <person name="Salzberg S.L."/>
            <person name="Silva J.C."/>
            <person name="Haas B.J."/>
            <person name="Majoros W.H."/>
            <person name="Farzad M."/>
            <person name="Carlton J.M."/>
            <person name="Smith R.K. Jr."/>
            <person name="Garg J."/>
            <person name="Pearlman R.E."/>
            <person name="Karrer K.M."/>
            <person name="Sun L."/>
            <person name="Manning G."/>
            <person name="Elde N.C."/>
            <person name="Turkewitz A.P."/>
            <person name="Asai D.J."/>
            <person name="Wilkes D.E."/>
            <person name="Wang Y."/>
            <person name="Cai H."/>
            <person name="Collins K."/>
            <person name="Stewart B.A."/>
            <person name="Lee S.R."/>
            <person name="Wilamowska K."/>
            <person name="Weinberg Z."/>
            <person name="Ruzzo W.L."/>
            <person name="Wloga D."/>
            <person name="Gaertig J."/>
            <person name="Frankel J."/>
            <person name="Tsao C.-C."/>
            <person name="Gorovsky M.A."/>
            <person name="Keeling P.J."/>
            <person name="Waller R.F."/>
            <person name="Patron N.J."/>
            <person name="Cherry J.M."/>
            <person name="Stover N.A."/>
            <person name="Krieger C.J."/>
            <person name="del Toro C."/>
            <person name="Ryder H.F."/>
            <person name="Williamson S.C."/>
            <person name="Barbeau R.A."/>
            <person name="Hamilton E.P."/>
            <person name="Orias E."/>
        </authorList>
    </citation>
    <scope>NUCLEOTIDE SEQUENCE [LARGE SCALE GENOMIC DNA]</scope>
    <source>
        <strain evidence="6">SB210</strain>
    </source>
</reference>
<dbReference type="AlphaFoldDB" id="Q24HH9"/>
<dbReference type="PANTHER" id="PTHR48014:SF21">
    <property type="entry name" value="SERINE_THREONINE-PROTEIN KINASE FRAY2"/>
    <property type="match status" value="1"/>
</dbReference>
<proteinExistence type="inferred from homology"/>
<evidence type="ECO:0000313" key="6">
    <source>
        <dbReference type="Proteomes" id="UP000009168"/>
    </source>
</evidence>
<dbReference type="GO" id="GO:0005524">
    <property type="term" value="F:ATP binding"/>
    <property type="evidence" value="ECO:0007669"/>
    <property type="project" value="UniProtKB-UniRule"/>
</dbReference>
<dbReference type="HOGENOM" id="CLU_000288_63_23_1"/>
<dbReference type="EMBL" id="GG662244">
    <property type="protein sequence ID" value="EAS07252.2"/>
    <property type="molecule type" value="Genomic_DNA"/>
</dbReference>
<dbReference type="InterPro" id="IPR000719">
    <property type="entry name" value="Prot_kinase_dom"/>
</dbReference>
<dbReference type="GeneID" id="7839669"/>
<dbReference type="PROSITE" id="PS50011">
    <property type="entry name" value="PROTEIN_KINASE_DOM"/>
    <property type="match status" value="1"/>
</dbReference>
<dbReference type="STRING" id="312017.Q24HH9"/>
<dbReference type="Proteomes" id="UP000009168">
    <property type="component" value="Unassembled WGS sequence"/>
</dbReference>
<protein>
    <submittedName>
        <fullName evidence="5">Plant dual-specificity MAP kinase kinase family domain protein</fullName>
    </submittedName>
</protein>
<feature type="compositionally biased region" description="Polar residues" evidence="3">
    <location>
        <begin position="351"/>
        <end position="369"/>
    </location>
</feature>
<dbReference type="PANTHER" id="PTHR48014">
    <property type="entry name" value="SERINE/THREONINE-PROTEIN KINASE FRAY2"/>
    <property type="match status" value="1"/>
</dbReference>
<dbReference type="RefSeq" id="XP_001027494.2">
    <property type="nucleotide sequence ID" value="XM_001027494.2"/>
</dbReference>
<evidence type="ECO:0000256" key="2">
    <source>
        <dbReference type="PROSITE-ProRule" id="PRU10141"/>
    </source>
</evidence>
<feature type="domain" description="Protein kinase" evidence="4">
    <location>
        <begin position="52"/>
        <end position="312"/>
    </location>
</feature>
<evidence type="ECO:0000259" key="4">
    <source>
        <dbReference type="PROSITE" id="PS50011"/>
    </source>
</evidence>
<dbReference type="PROSITE" id="PS00107">
    <property type="entry name" value="PROTEIN_KINASE_ATP"/>
    <property type="match status" value="1"/>
</dbReference>
<keyword evidence="2" id="KW-0067">ATP-binding</keyword>
<dbReference type="GO" id="GO:0006611">
    <property type="term" value="P:protein export from nucleus"/>
    <property type="evidence" value="ECO:0007669"/>
    <property type="project" value="TreeGrafter"/>
</dbReference>
<dbReference type="InterPro" id="IPR047173">
    <property type="entry name" value="STRAD_A/B-like"/>
</dbReference>
<feature type="region of interest" description="Disordered" evidence="3">
    <location>
        <begin position="347"/>
        <end position="427"/>
    </location>
</feature>
<dbReference type="GO" id="GO:0043539">
    <property type="term" value="F:protein serine/threonine kinase activator activity"/>
    <property type="evidence" value="ECO:0007669"/>
    <property type="project" value="InterPro"/>
</dbReference>
<evidence type="ECO:0000256" key="3">
    <source>
        <dbReference type="SAM" id="MobiDB-lite"/>
    </source>
</evidence>
<dbReference type="InterPro" id="IPR017441">
    <property type="entry name" value="Protein_kinase_ATP_BS"/>
</dbReference>
<evidence type="ECO:0000256" key="1">
    <source>
        <dbReference type="ARBA" id="ARBA00008874"/>
    </source>
</evidence>
<dbReference type="Gene3D" id="1.10.510.10">
    <property type="entry name" value="Transferase(Phosphotransferase) domain 1"/>
    <property type="match status" value="1"/>
</dbReference>
<sequence>MYCQNIEENKQINNQISIVDKQQQFTQNQQVQSPFLMNQKQDSQYPSSASDYKLISGLGSGYFGIVWKVQVLTGPHKGEFVAVKKIDMDKQTDSKMDEIRKKMLLLNVLNHPSLLPYKIAFVTGKELWVVFSIMDGGSMELLLKNMYTQGIKDINLLATIIKETLLGIEYLHQNNQIHRDIKSANILLDSEGKIALSDFGLTTKLKKNKKHNTAVGSVCWMAPEVLDDNIFYDTKADIWSLGITAYELAYGKPPHSECPTIKAVLNILNEDPPRLNKEDGWEDSFQEFIEACLQKEPAHRKTATELLQMKFFKLAKNKEYIKEKIIKKLDPLDKRIDPQVKTMAEQELKTSKSVSQNKIQWDFTESTENPDYMGDLDTQEGDSKINKKMQQFNAHRNDLASKQNGEKPNQKKCSENYDEFQLGEEEK</sequence>
<dbReference type="OrthoDB" id="8693905at2759"/>
<dbReference type="GO" id="GO:1902554">
    <property type="term" value="C:serine/threonine protein kinase complex"/>
    <property type="evidence" value="ECO:0007669"/>
    <property type="project" value="TreeGrafter"/>
</dbReference>
<keyword evidence="6" id="KW-1185">Reference proteome</keyword>
<feature type="binding site" evidence="2">
    <location>
        <position position="85"/>
    </location>
    <ligand>
        <name>ATP</name>
        <dbReference type="ChEBI" id="CHEBI:30616"/>
    </ligand>
</feature>
<organism evidence="5 6">
    <name type="scientific">Tetrahymena thermophila (strain SB210)</name>
    <dbReference type="NCBI Taxonomy" id="312017"/>
    <lineage>
        <taxon>Eukaryota</taxon>
        <taxon>Sar</taxon>
        <taxon>Alveolata</taxon>
        <taxon>Ciliophora</taxon>
        <taxon>Intramacronucleata</taxon>
        <taxon>Oligohymenophorea</taxon>
        <taxon>Hymenostomatida</taxon>
        <taxon>Tetrahymenina</taxon>
        <taxon>Tetrahymenidae</taxon>
        <taxon>Tetrahymena</taxon>
    </lineage>
</organism>
<keyword evidence="2" id="KW-0547">Nucleotide-binding</keyword>
<accession>Q24HH9</accession>
<name>Q24HH9_TETTS</name>
<gene>
    <name evidence="5" type="ORF">TTHERM_01001450</name>
</gene>
<dbReference type="GO" id="GO:0004672">
    <property type="term" value="F:protein kinase activity"/>
    <property type="evidence" value="ECO:0007669"/>
    <property type="project" value="InterPro"/>
</dbReference>